<sequence>MLMPRYCSQGQRTMIAMFLSINRSASRTTTPTPAACNADRKAASTFNFTTPTDGRRLAMQHMTRKLECTGHCSHVLSDERTMNMLSSELIFPVPS</sequence>
<proteinExistence type="predicted"/>
<accession>A0ABR2TQF3</accession>
<evidence type="ECO:0000313" key="1">
    <source>
        <dbReference type="EMBL" id="KAK9039427.1"/>
    </source>
</evidence>
<gene>
    <name evidence="1" type="ORF">V6N11_014627</name>
</gene>
<reference evidence="1 2" key="1">
    <citation type="journal article" date="2024" name="G3 (Bethesda)">
        <title>Genome assembly of Hibiscus sabdariffa L. provides insights into metabolisms of medicinal natural products.</title>
        <authorList>
            <person name="Kim T."/>
        </authorList>
    </citation>
    <scope>NUCLEOTIDE SEQUENCE [LARGE SCALE GENOMIC DNA]</scope>
    <source>
        <strain evidence="1">TK-2024</strain>
        <tissue evidence="1">Old leaves</tissue>
    </source>
</reference>
<protein>
    <submittedName>
        <fullName evidence="1">Uncharacterized protein</fullName>
    </submittedName>
</protein>
<keyword evidence="2" id="KW-1185">Reference proteome</keyword>
<name>A0ABR2TQF3_9ROSI</name>
<evidence type="ECO:0000313" key="2">
    <source>
        <dbReference type="Proteomes" id="UP001396334"/>
    </source>
</evidence>
<comment type="caution">
    <text evidence="1">The sequence shown here is derived from an EMBL/GenBank/DDBJ whole genome shotgun (WGS) entry which is preliminary data.</text>
</comment>
<dbReference type="EMBL" id="JBBPBN010000004">
    <property type="protein sequence ID" value="KAK9039427.1"/>
    <property type="molecule type" value="Genomic_DNA"/>
</dbReference>
<dbReference type="Proteomes" id="UP001396334">
    <property type="component" value="Unassembled WGS sequence"/>
</dbReference>
<organism evidence="1 2">
    <name type="scientific">Hibiscus sabdariffa</name>
    <name type="common">roselle</name>
    <dbReference type="NCBI Taxonomy" id="183260"/>
    <lineage>
        <taxon>Eukaryota</taxon>
        <taxon>Viridiplantae</taxon>
        <taxon>Streptophyta</taxon>
        <taxon>Embryophyta</taxon>
        <taxon>Tracheophyta</taxon>
        <taxon>Spermatophyta</taxon>
        <taxon>Magnoliopsida</taxon>
        <taxon>eudicotyledons</taxon>
        <taxon>Gunneridae</taxon>
        <taxon>Pentapetalae</taxon>
        <taxon>rosids</taxon>
        <taxon>malvids</taxon>
        <taxon>Malvales</taxon>
        <taxon>Malvaceae</taxon>
        <taxon>Malvoideae</taxon>
        <taxon>Hibiscus</taxon>
    </lineage>
</organism>